<dbReference type="InterPro" id="IPR011989">
    <property type="entry name" value="ARM-like"/>
</dbReference>
<feature type="region of interest" description="Disordered" evidence="3">
    <location>
        <begin position="46"/>
        <end position="102"/>
    </location>
</feature>
<name>A0A3B4C738_PYGNA</name>
<dbReference type="Pfam" id="PF24571">
    <property type="entry name" value="HEAT_SCC3-SA"/>
    <property type="match status" value="1"/>
</dbReference>
<proteinExistence type="inferred from homology"/>
<dbReference type="Pfam" id="PF08514">
    <property type="entry name" value="STAG"/>
    <property type="match status" value="1"/>
</dbReference>
<dbReference type="InterPro" id="IPR020839">
    <property type="entry name" value="SCD"/>
</dbReference>
<dbReference type="InterPro" id="IPR039662">
    <property type="entry name" value="Cohesin_Scc3/SA"/>
</dbReference>
<evidence type="ECO:0000256" key="1">
    <source>
        <dbReference type="ARBA" id="ARBA00005486"/>
    </source>
</evidence>
<accession>A0A3B4C738</accession>
<reference evidence="5" key="2">
    <citation type="submission" date="2025-08" db="UniProtKB">
        <authorList>
            <consortium name="Ensembl"/>
        </authorList>
    </citation>
    <scope>IDENTIFICATION</scope>
</reference>
<dbReference type="Pfam" id="PF21581">
    <property type="entry name" value="SCD"/>
    <property type="match status" value="1"/>
</dbReference>
<dbReference type="GO" id="GO:0051301">
    <property type="term" value="P:cell division"/>
    <property type="evidence" value="ECO:0007669"/>
    <property type="project" value="UniProtKB-UniRule"/>
</dbReference>
<feature type="region of interest" description="Disordered" evidence="3">
    <location>
        <begin position="1050"/>
        <end position="1113"/>
    </location>
</feature>
<dbReference type="PANTHER" id="PTHR11199">
    <property type="entry name" value="STROMAL ANTIGEN"/>
    <property type="match status" value="1"/>
</dbReference>
<feature type="compositionally biased region" description="Polar residues" evidence="3">
    <location>
        <begin position="1095"/>
        <end position="1105"/>
    </location>
</feature>
<keyword evidence="2" id="KW-0158">Chromosome</keyword>
<feature type="compositionally biased region" description="Low complexity" evidence="3">
    <location>
        <begin position="60"/>
        <end position="69"/>
    </location>
</feature>
<keyword evidence="2" id="KW-0132">Cell division</keyword>
<dbReference type="InterPro" id="IPR013721">
    <property type="entry name" value="STAG"/>
</dbReference>
<evidence type="ECO:0000313" key="6">
    <source>
        <dbReference type="Proteomes" id="UP001501920"/>
    </source>
</evidence>
<dbReference type="PROSITE" id="PS51425">
    <property type="entry name" value="SCD"/>
    <property type="match status" value="1"/>
</dbReference>
<evidence type="ECO:0000313" key="5">
    <source>
        <dbReference type="Ensembl" id="ENSPNAP00000006364.1"/>
    </source>
</evidence>
<feature type="compositionally biased region" description="Polar residues" evidence="3">
    <location>
        <begin position="1066"/>
        <end position="1085"/>
    </location>
</feature>
<keyword evidence="6" id="KW-1185">Reference proteome</keyword>
<keyword evidence="2" id="KW-0539">Nucleus</keyword>
<reference evidence="5 6" key="1">
    <citation type="submission" date="2020-10" db="EMBL/GenBank/DDBJ databases">
        <title>Pygocentrus nattereri (red-bellied piranha) genome, fPygNat1, primary haplotype.</title>
        <authorList>
            <person name="Myers G."/>
            <person name="Meyer A."/>
            <person name="Karagic N."/>
            <person name="Pippel M."/>
            <person name="Winkler S."/>
            <person name="Tracey A."/>
            <person name="Wood J."/>
            <person name="Formenti G."/>
            <person name="Howe K."/>
            <person name="Fedrigo O."/>
            <person name="Jarvis E.D."/>
        </authorList>
    </citation>
    <scope>NUCLEOTIDE SEQUENCE [LARGE SCALE GENOMIC DNA]</scope>
</reference>
<dbReference type="PANTHER" id="PTHR11199:SF10">
    <property type="entry name" value="COHESIN SUBUNIT SA"/>
    <property type="match status" value="1"/>
</dbReference>
<comment type="subunit">
    <text evidence="2">Part of the cohesin complex which is composed of a heterodimer between a SMC1 protein (SMC1A or SMC1B) and SMC3, which are attached via their hinge domain, and RAD21 which link them at their heads, and one STAG protein.</text>
</comment>
<dbReference type="GO" id="GO:0000775">
    <property type="term" value="C:chromosome, centromeric region"/>
    <property type="evidence" value="ECO:0007669"/>
    <property type="project" value="UniProtKB-SubCell"/>
</dbReference>
<feature type="compositionally biased region" description="Polar residues" evidence="3">
    <location>
        <begin position="46"/>
        <end position="59"/>
    </location>
</feature>
<protein>
    <recommendedName>
        <fullName evidence="2">Cohesin subunit SA</fullName>
    </recommendedName>
    <alternativeName>
        <fullName evidence="2">SCC3 homolog</fullName>
    </alternativeName>
    <alternativeName>
        <fullName evidence="2">Stromal antigen</fullName>
    </alternativeName>
</protein>
<dbReference type="STRING" id="42514.ENSPNAP00000006364"/>
<dbReference type="Gene3D" id="1.25.10.10">
    <property type="entry name" value="Leucine-rich Repeat Variant"/>
    <property type="match status" value="1"/>
</dbReference>
<feature type="region of interest" description="Disordered" evidence="3">
    <location>
        <begin position="1"/>
        <end position="24"/>
    </location>
</feature>
<keyword evidence="2" id="KW-0131">Cell cycle</keyword>
<evidence type="ECO:0000259" key="4">
    <source>
        <dbReference type="PROSITE" id="PS51425"/>
    </source>
</evidence>
<dbReference type="InterPro" id="IPR016024">
    <property type="entry name" value="ARM-type_fold"/>
</dbReference>
<dbReference type="AlphaFoldDB" id="A0A3B4C738"/>
<organism evidence="5 6">
    <name type="scientific">Pygocentrus nattereri</name>
    <name type="common">Red-bellied piranha</name>
    <dbReference type="NCBI Taxonomy" id="42514"/>
    <lineage>
        <taxon>Eukaryota</taxon>
        <taxon>Metazoa</taxon>
        <taxon>Chordata</taxon>
        <taxon>Craniata</taxon>
        <taxon>Vertebrata</taxon>
        <taxon>Euteleostomi</taxon>
        <taxon>Actinopterygii</taxon>
        <taxon>Neopterygii</taxon>
        <taxon>Teleostei</taxon>
        <taxon>Ostariophysi</taxon>
        <taxon>Characiformes</taxon>
        <taxon>Characoidei</taxon>
        <taxon>Pygocentrus</taxon>
    </lineage>
</organism>
<comment type="similarity">
    <text evidence="1 2">Belongs to the SCC3 family.</text>
</comment>
<reference evidence="5" key="3">
    <citation type="submission" date="2025-09" db="UniProtKB">
        <authorList>
            <consortium name="Ensembl"/>
        </authorList>
    </citation>
    <scope>IDENTIFICATION</scope>
</reference>
<sequence length="1188" mass="135287">MGKVKSMERGESNPESSPEELDDVLDTDFKLYLRVTKRKLDTALETTSPKSLRQRTVINSTTSSSTTDPDTSRAPLMPAAETGKKDRGKRSKSERNQSTVGHMYEAVRSGSSAVVTVVDDWLDDYKQDREDGLRELFNFVVQCCGCKGLVTREMFAVMQNADIIGHLTKEFNEDSGSYPVVAGGSLGRRFREGLCEFMSLLVQRCQNSLLYDEFLFSALVAFLTGLADSQVRAFRHTSTLIAMHLMSAVVEVAAMVYAQIEVTQRRFQLEKSKSAQQRVPERLEELQNSCNELLEHQEELHSLTNTIFKGVFVHRYRDKVPEIRAICMAEMKVWLKEYPAAFLNDGYLKYLGWMLHDKQASVRMQSVLSLQKLYVEQDFIGRLELFTSRFKERLLNMVLDKDSDVAEETVRLLLLIKQKMEDVLTDVECNRVYPLVFAAHRGLASVAGEFLYHMLCTEVGPLPEVERKKRSVTFLNLLTSFFIQSKYHEHAAYLVDSLWAVAGTELRDWETMTSLLLQERGEGQGLEDDEEAALIELMICAVRQAAEATPPTSRALGKKNLGKRSRKLQVQERRRVTHHFIPLLPQLLAKYSADVEKVTCLLKVPLYFELEAYGSTGRLEKYLELLLSQVCEVVEKHHEERVLEACVQVLYALCSDQYPFSARAERSVSQLLDRTLEKFTAHFSDILQGAADEDDVYSAATSLKRLAVFCSSRDITALNLFEPCLSLLKAGVEFDGEIDEELMVPALKCAAFHLLWGKVKISHVAAQTDKAEVKKLQKMVCSFCLVCQGCLPLDQSHIRDQAFECLCDVLVVFGQQTERAELQNVSFSPDETLKAEMASFLLDYIFTDPEDNTEEEDEEEIMKLGTLRRRRNQLAGYCKLIIFGVFNFRAATDIFKYYNKFYRDYGDIIKETLSKSKIMSAVESARTVCLSLQQMFSSLRDEEQNEEMKEIKDLAKRFAMSFGINQQHIRKPLLALHQDGIQFAARGADEGDHSNLRFLEILCEFSFKLVQQDRIQLLSYLRRMCGNISSSCVYMYKRSLHLGSREMATRSPFDTPAQKRRRIEGSASSLGTPALTSTVQSSRTADMQRALHSPGSFNKINSGQLSGDDFTERPVQRKTLTHRREQYSPSEHSDIQSQLNMLSLIEEDFEEEEEPVIEGYDDEDSDYEVAVSLPSTRHSTSFLEDLFE</sequence>
<evidence type="ECO:0000256" key="3">
    <source>
        <dbReference type="SAM" id="MobiDB-lite"/>
    </source>
</evidence>
<dbReference type="GO" id="GO:0007062">
    <property type="term" value="P:sister chromatid cohesion"/>
    <property type="evidence" value="ECO:0007669"/>
    <property type="project" value="UniProtKB-UniRule"/>
</dbReference>
<feature type="domain" description="SCD" evidence="4">
    <location>
        <begin position="312"/>
        <end position="397"/>
    </location>
</feature>
<comment type="function">
    <text evidence="2">Component of cohesin complex, a complex required for the cohesion of sister chromatids after DNA replication. The cohesin complex apparently forms a large proteinaceous ring within which sister chromatids can be trapped. At anaphase, the complex is cleaved and dissociates from chromatin, allowing sister chromatids to segregate.</text>
</comment>
<feature type="compositionally biased region" description="Basic and acidic residues" evidence="3">
    <location>
        <begin position="1"/>
        <end position="12"/>
    </location>
</feature>
<dbReference type="GeneTree" id="ENSGT00950000182972"/>
<dbReference type="Ensembl" id="ENSPNAT00000003692.2">
    <property type="protein sequence ID" value="ENSPNAP00000006364.1"/>
    <property type="gene ID" value="ENSPNAG00000012388.2"/>
</dbReference>
<dbReference type="GO" id="GO:0008278">
    <property type="term" value="C:cohesin complex"/>
    <property type="evidence" value="ECO:0007669"/>
    <property type="project" value="UniProtKB-UniRule"/>
</dbReference>
<dbReference type="SUPFAM" id="SSF48371">
    <property type="entry name" value="ARM repeat"/>
    <property type="match status" value="1"/>
</dbReference>
<dbReference type="GO" id="GO:0000785">
    <property type="term" value="C:chromatin"/>
    <property type="evidence" value="ECO:0007669"/>
    <property type="project" value="UniProtKB-UniRule"/>
</dbReference>
<dbReference type="GO" id="GO:0007059">
    <property type="term" value="P:chromosome segregation"/>
    <property type="evidence" value="ECO:0007669"/>
    <property type="project" value="UniProtKB-KW"/>
</dbReference>
<dbReference type="InterPro" id="IPR056396">
    <property type="entry name" value="HEAT_SCC3-SA"/>
</dbReference>
<dbReference type="Proteomes" id="UP001501920">
    <property type="component" value="Chromosome 14"/>
</dbReference>
<comment type="subcellular location">
    <subcellularLocation>
        <location evidence="2">Nucleus</location>
    </subcellularLocation>
    <subcellularLocation>
        <location evidence="2">Chromosome</location>
    </subcellularLocation>
    <subcellularLocation>
        <location evidence="2">Chromosome</location>
        <location evidence="2">Centromere</location>
    </subcellularLocation>
</comment>
<keyword evidence="2" id="KW-0159">Chromosome partition</keyword>
<dbReference type="GO" id="GO:0003682">
    <property type="term" value="F:chromatin binding"/>
    <property type="evidence" value="ECO:0007669"/>
    <property type="project" value="TreeGrafter"/>
</dbReference>
<gene>
    <name evidence="5" type="primary">STAG3</name>
</gene>
<evidence type="ECO:0000256" key="2">
    <source>
        <dbReference type="RuleBase" id="RU369063"/>
    </source>
</evidence>
<dbReference type="OMA" id="LEMYSST"/>
<dbReference type="GO" id="GO:0005634">
    <property type="term" value="C:nucleus"/>
    <property type="evidence" value="ECO:0007669"/>
    <property type="project" value="UniProtKB-SubCell"/>
</dbReference>